<dbReference type="AlphaFoldDB" id="A0A0B1SSY7"/>
<dbReference type="InterPro" id="IPR053012">
    <property type="entry name" value="ER-organelle_contact"/>
</dbReference>
<evidence type="ECO:0008006" key="3">
    <source>
        <dbReference type="Google" id="ProtNLM"/>
    </source>
</evidence>
<gene>
    <name evidence="1" type="ORF">OESDEN_13934</name>
</gene>
<name>A0A0B1SSY7_OESDE</name>
<dbReference type="PANTHER" id="PTHR46384:SF1">
    <property type="entry name" value="MOTILE SPERM DOMAIN-CONTAINING PROTEIN 2"/>
    <property type="match status" value="1"/>
</dbReference>
<dbReference type="SUPFAM" id="SSF46938">
    <property type="entry name" value="CRAL/TRIO N-terminal domain"/>
    <property type="match status" value="1"/>
</dbReference>
<accession>A0A0B1SSY7</accession>
<dbReference type="OrthoDB" id="407959at2759"/>
<dbReference type="InterPro" id="IPR036273">
    <property type="entry name" value="CRAL/TRIO_N_dom_sf"/>
</dbReference>
<organism evidence="1 2">
    <name type="scientific">Oesophagostomum dentatum</name>
    <name type="common">Nodular worm</name>
    <dbReference type="NCBI Taxonomy" id="61180"/>
    <lineage>
        <taxon>Eukaryota</taxon>
        <taxon>Metazoa</taxon>
        <taxon>Ecdysozoa</taxon>
        <taxon>Nematoda</taxon>
        <taxon>Chromadorea</taxon>
        <taxon>Rhabditida</taxon>
        <taxon>Rhabditina</taxon>
        <taxon>Rhabditomorpha</taxon>
        <taxon>Strongyloidea</taxon>
        <taxon>Strongylidae</taxon>
        <taxon>Oesophagostomum</taxon>
    </lineage>
</organism>
<evidence type="ECO:0000313" key="2">
    <source>
        <dbReference type="Proteomes" id="UP000053660"/>
    </source>
</evidence>
<proteinExistence type="predicted"/>
<dbReference type="PANTHER" id="PTHR46384">
    <property type="entry name" value="MOTILE SPERM DOMAIN-CONTAINING PROTEIN 2"/>
    <property type="match status" value="1"/>
</dbReference>
<dbReference type="GO" id="GO:0012505">
    <property type="term" value="C:endomembrane system"/>
    <property type="evidence" value="ECO:0007669"/>
    <property type="project" value="TreeGrafter"/>
</dbReference>
<sequence length="126" mass="14274">MIDQTQPGAENGNGNVDYGQPTVCSKAIAALRGRIQDKLINKCSAGDLKRLQNEDWWLSAFLRTHNYDVDVTYAVVAECIQWRNNFQVENISILGMKPLLDRQLAYLHGKDLTDCSIRKFIFELGV</sequence>
<dbReference type="Gene3D" id="3.40.525.10">
    <property type="entry name" value="CRAL-TRIO lipid binding domain"/>
    <property type="match status" value="1"/>
</dbReference>
<dbReference type="Proteomes" id="UP000053660">
    <property type="component" value="Unassembled WGS sequence"/>
</dbReference>
<evidence type="ECO:0000313" key="1">
    <source>
        <dbReference type="EMBL" id="KHJ86320.1"/>
    </source>
</evidence>
<dbReference type="InterPro" id="IPR036865">
    <property type="entry name" value="CRAL-TRIO_dom_sf"/>
</dbReference>
<dbReference type="GO" id="GO:0140284">
    <property type="term" value="C:endoplasmic reticulum-endosome membrane contact site"/>
    <property type="evidence" value="ECO:0007669"/>
    <property type="project" value="TreeGrafter"/>
</dbReference>
<reference evidence="1 2" key="1">
    <citation type="submission" date="2014-03" db="EMBL/GenBank/DDBJ databases">
        <title>Draft genome of the hookworm Oesophagostomum dentatum.</title>
        <authorList>
            <person name="Mitreva M."/>
        </authorList>
    </citation>
    <scope>NUCLEOTIDE SEQUENCE [LARGE SCALE GENOMIC DNA]</scope>
    <source>
        <strain evidence="1 2">OD-Hann</strain>
    </source>
</reference>
<protein>
    <recommendedName>
        <fullName evidence="3">CRAL/TRIO N-terminal domain-containing protein</fullName>
    </recommendedName>
</protein>
<keyword evidence="2" id="KW-1185">Reference proteome</keyword>
<dbReference type="EMBL" id="KN560831">
    <property type="protein sequence ID" value="KHJ86320.1"/>
    <property type="molecule type" value="Genomic_DNA"/>
</dbReference>